<evidence type="ECO:0000256" key="3">
    <source>
        <dbReference type="ARBA" id="ARBA00022630"/>
    </source>
</evidence>
<keyword evidence="5" id="KW-0560">Oxidoreductase</keyword>
<dbReference type="GO" id="GO:0016491">
    <property type="term" value="F:oxidoreductase activity"/>
    <property type="evidence" value="ECO:0007669"/>
    <property type="project" value="UniProtKB-KW"/>
</dbReference>
<evidence type="ECO:0000256" key="1">
    <source>
        <dbReference type="ARBA" id="ARBA00001917"/>
    </source>
</evidence>
<dbReference type="CDD" id="cd02151">
    <property type="entry name" value="nitroreductase"/>
    <property type="match status" value="1"/>
</dbReference>
<dbReference type="Gene3D" id="3.40.109.10">
    <property type="entry name" value="NADH Oxidase"/>
    <property type="match status" value="1"/>
</dbReference>
<evidence type="ECO:0000256" key="4">
    <source>
        <dbReference type="ARBA" id="ARBA00022643"/>
    </source>
</evidence>
<keyword evidence="8" id="KW-1185">Reference proteome</keyword>
<comment type="similarity">
    <text evidence="2">Belongs to the nitroreductase family.</text>
</comment>
<sequence length="175" mass="20619">MEFLNLLYKRRSIRKYKEEEIKQEELNKIIEAALLSPSSRNKKSWNFMVIRNKEIIEKLALSKERGSELIKESNVIIVVLGDSSISDVWIEDCSIASIIIQLEAENLGIGSCWIQVRNRYHNKEKNITSEEYIKGILKIKEEEVRVESVIALGYKNEYKKEYKKEDLNYEKVKFL</sequence>
<evidence type="ECO:0000256" key="2">
    <source>
        <dbReference type="ARBA" id="ARBA00007118"/>
    </source>
</evidence>
<protein>
    <submittedName>
        <fullName evidence="7">Nitroreductase</fullName>
    </submittedName>
</protein>
<gene>
    <name evidence="7" type="ORF">EV215_0732</name>
</gene>
<feature type="domain" description="Nitroreductase" evidence="6">
    <location>
        <begin position="8"/>
        <end position="60"/>
    </location>
</feature>
<name>A0AA46E0F9_9FUSO</name>
<dbReference type="InterPro" id="IPR029479">
    <property type="entry name" value="Nitroreductase"/>
</dbReference>
<evidence type="ECO:0000313" key="7">
    <source>
        <dbReference type="EMBL" id="TDT72036.1"/>
    </source>
</evidence>
<evidence type="ECO:0000259" key="6">
    <source>
        <dbReference type="Pfam" id="PF00881"/>
    </source>
</evidence>
<dbReference type="PANTHER" id="PTHR43673:SF2">
    <property type="entry name" value="NITROREDUCTASE"/>
    <property type="match status" value="1"/>
</dbReference>
<proteinExistence type="inferred from homology"/>
<evidence type="ECO:0000313" key="8">
    <source>
        <dbReference type="Proteomes" id="UP000294678"/>
    </source>
</evidence>
<comment type="cofactor">
    <cofactor evidence="1">
        <name>FMN</name>
        <dbReference type="ChEBI" id="CHEBI:58210"/>
    </cofactor>
</comment>
<reference evidence="7 8" key="1">
    <citation type="submission" date="2019-03" db="EMBL/GenBank/DDBJ databases">
        <title>Genomic Encyclopedia of Type Strains, Phase IV (KMG-IV): sequencing the most valuable type-strain genomes for metagenomic binning, comparative biology and taxonomic classification.</title>
        <authorList>
            <person name="Goeker M."/>
        </authorList>
    </citation>
    <scope>NUCLEOTIDE SEQUENCE [LARGE SCALE GENOMIC DNA]</scope>
    <source>
        <strain evidence="7 8">DSM 100055</strain>
    </source>
</reference>
<dbReference type="RefSeq" id="WP_134112621.1">
    <property type="nucleotide sequence ID" value="NZ_SOBG01000002.1"/>
</dbReference>
<accession>A0AA46E0F9</accession>
<dbReference type="InterPro" id="IPR000415">
    <property type="entry name" value="Nitroreductase-like"/>
</dbReference>
<comment type="caution">
    <text evidence="7">The sequence shown here is derived from an EMBL/GenBank/DDBJ whole genome shotgun (WGS) entry which is preliminary data.</text>
</comment>
<dbReference type="Proteomes" id="UP000294678">
    <property type="component" value="Unassembled WGS sequence"/>
</dbReference>
<keyword evidence="3" id="KW-0285">Flavoprotein</keyword>
<dbReference type="Pfam" id="PF00881">
    <property type="entry name" value="Nitroreductase"/>
    <property type="match status" value="1"/>
</dbReference>
<keyword evidence="4" id="KW-0288">FMN</keyword>
<organism evidence="7 8">
    <name type="scientific">Hypnocyclicus thermotrophus</name>
    <dbReference type="NCBI Taxonomy" id="1627895"/>
    <lineage>
        <taxon>Bacteria</taxon>
        <taxon>Fusobacteriati</taxon>
        <taxon>Fusobacteriota</taxon>
        <taxon>Fusobacteriia</taxon>
        <taxon>Fusobacteriales</taxon>
        <taxon>Fusobacteriaceae</taxon>
        <taxon>Hypnocyclicus</taxon>
    </lineage>
</organism>
<dbReference type="EMBL" id="SOBG01000002">
    <property type="protein sequence ID" value="TDT72036.1"/>
    <property type="molecule type" value="Genomic_DNA"/>
</dbReference>
<dbReference type="AlphaFoldDB" id="A0AA46E0F9"/>
<dbReference type="PANTHER" id="PTHR43673">
    <property type="entry name" value="NAD(P)H NITROREDUCTASE YDGI-RELATED"/>
    <property type="match status" value="1"/>
</dbReference>
<dbReference type="SUPFAM" id="SSF55469">
    <property type="entry name" value="FMN-dependent nitroreductase-like"/>
    <property type="match status" value="1"/>
</dbReference>
<evidence type="ECO:0000256" key="5">
    <source>
        <dbReference type="ARBA" id="ARBA00023002"/>
    </source>
</evidence>